<dbReference type="InterPro" id="IPR050784">
    <property type="entry name" value="IAP"/>
</dbReference>
<accession>A0A097P928</accession>
<protein>
    <submittedName>
        <fullName evidence="1">Iap-3</fullName>
    </submittedName>
</protein>
<evidence type="ECO:0000313" key="2">
    <source>
        <dbReference type="Proteomes" id="UP000201917"/>
    </source>
</evidence>
<organism evidence="1 2">
    <name type="scientific">Sucra jujuba nucleopolyhedrovirus</name>
    <dbReference type="NCBI Taxonomy" id="1563660"/>
    <lineage>
        <taxon>Viruses</taxon>
        <taxon>Viruses incertae sedis</taxon>
        <taxon>Naldaviricetes</taxon>
        <taxon>Lefavirales</taxon>
        <taxon>Baculoviridae</taxon>
        <taxon>Alphabaculovirus</taxon>
        <taxon>Alphabaculovirus sujujubae</taxon>
    </lineage>
</organism>
<name>A0A097P928_9ABAC</name>
<dbReference type="CDD" id="cd00022">
    <property type="entry name" value="BIR"/>
    <property type="match status" value="1"/>
</dbReference>
<dbReference type="GO" id="GO:0051726">
    <property type="term" value="P:regulation of cell cycle"/>
    <property type="evidence" value="ECO:0007669"/>
    <property type="project" value="TreeGrafter"/>
</dbReference>
<dbReference type="Pfam" id="PF00653">
    <property type="entry name" value="BIR"/>
    <property type="match status" value="1"/>
</dbReference>
<proteinExistence type="predicted"/>
<dbReference type="SUPFAM" id="SSF57924">
    <property type="entry name" value="Inhibitor of apoptosis (IAP) repeat"/>
    <property type="match status" value="1"/>
</dbReference>
<dbReference type="Pfam" id="PF13920">
    <property type="entry name" value="zf-C3HC4_3"/>
    <property type="match status" value="1"/>
</dbReference>
<dbReference type="PROSITE" id="PS50143">
    <property type="entry name" value="BIR_REPEAT_2"/>
    <property type="match status" value="1"/>
</dbReference>
<dbReference type="Gene3D" id="3.30.40.10">
    <property type="entry name" value="Zinc/RING finger domain, C3HC4 (zinc finger)"/>
    <property type="match status" value="1"/>
</dbReference>
<dbReference type="InterPro" id="IPR013083">
    <property type="entry name" value="Znf_RING/FYVE/PHD"/>
</dbReference>
<dbReference type="PANTHER" id="PTHR10044:SF139">
    <property type="entry name" value="DEATH-ASSOCIATED INHIBITOR OF APOPTOSIS 2"/>
    <property type="match status" value="1"/>
</dbReference>
<dbReference type="Gene3D" id="1.10.1170.10">
    <property type="entry name" value="Inhibitor Of Apoptosis Protein (2mihbC-IAP-1), Chain A"/>
    <property type="match status" value="1"/>
</dbReference>
<sequence>MTEQDNKRRLYKYRHRLNTFKYWPHSDYVSAHEMAYAGFIHDGEAAVCVFCGVRIAEWTIGCDAMSEHKRRSPGCQFITNLVKRPVENLPSRRNKITYPDIETYSVLCCVLCAERERRIIFEPCRHAVCCKRCARLLHKCLICSKTIGKRKKVYLR</sequence>
<dbReference type="KEGG" id="vg:26382551"/>
<dbReference type="SMART" id="SM00238">
    <property type="entry name" value="BIR"/>
    <property type="match status" value="1"/>
</dbReference>
<dbReference type="OrthoDB" id="23813at10239"/>
<reference evidence="1 2" key="1">
    <citation type="journal article" date="2014" name="PLoS ONE">
        <title>Genomic Sequencing and Analysis of Sucra jujuba Nucleopolyhedrovirus.</title>
        <authorList>
            <person name="Liu X."/>
            <person name="Yin F."/>
            <person name="Zhu Z."/>
            <person name="Hou D."/>
            <person name="Wang J."/>
            <person name="Zhang L."/>
            <person name="Wang M."/>
            <person name="Wang H."/>
            <person name="Hu Z."/>
            <person name="Deng F."/>
        </authorList>
    </citation>
    <scope>NUCLEOTIDE SEQUENCE [LARGE SCALE GENOMIC DNA]</scope>
    <source>
        <strain evidence="1">473</strain>
    </source>
</reference>
<keyword evidence="2" id="KW-1185">Reference proteome</keyword>
<dbReference type="EMBL" id="KJ676450">
    <property type="protein sequence ID" value="AIU41335.1"/>
    <property type="molecule type" value="Genomic_DNA"/>
</dbReference>
<dbReference type="RefSeq" id="YP_009186787.1">
    <property type="nucleotide sequence ID" value="NC_028636.1"/>
</dbReference>
<dbReference type="PANTHER" id="PTHR10044">
    <property type="entry name" value="INHIBITOR OF APOPTOSIS"/>
    <property type="match status" value="1"/>
</dbReference>
<dbReference type="Proteomes" id="UP000201917">
    <property type="component" value="Segment"/>
</dbReference>
<dbReference type="GeneID" id="26382551"/>
<evidence type="ECO:0000313" key="1">
    <source>
        <dbReference type="EMBL" id="AIU41335.1"/>
    </source>
</evidence>
<dbReference type="InterPro" id="IPR001370">
    <property type="entry name" value="BIR_rpt"/>
</dbReference>